<keyword evidence="3" id="KW-1185">Reference proteome</keyword>
<dbReference type="Pfam" id="PF00534">
    <property type="entry name" value="Glycos_transf_1"/>
    <property type="match status" value="1"/>
</dbReference>
<sequence length="418" mass="47971">MKIKFFTIIIILSIVINAYENEPDSRKLSSPFDVTVIGYILYPDGLGRLPIGFIENFQNKLKINFIDTKNFSLNMSFGKITDKVIKIVNDKDKRPGKVGLLFDGLWNNIIPKLPNTTIKIAYSMFESTQIPQEWVNNLNNYFDSVVVPAPFLVEVYKNSGVNIPIFYLPIGMYLEEFLNSPIKIKQNIPFVFGTSAAYHPFKNQELLLNSFISKFANNANFKLRIHAKGETENSNLRKIIKTNNIHNVEIISKFLSPSEYIDFLKSLDCYVLVSRGEGFSLTPREALAMGIPCILSNNTAHKVLCQTSYVKAVNSNIKQLADYSFIFGKIYGYNFDTDQKDLEDALMDVYLNYNKYLRAAHQGREWVKQYLYKNLANKYVNLIKPKKIILGNKNIITDNGLMTNSKKLYDKYVLILEQ</sequence>
<dbReference type="Proteomes" id="UP000018769">
    <property type="component" value="Chromosome I"/>
</dbReference>
<dbReference type="KEGG" id="dpb:BABL1_gene_262"/>
<dbReference type="AlphaFoldDB" id="V6DIJ9"/>
<feature type="domain" description="Glycosyl transferase family 1" evidence="1">
    <location>
        <begin position="189"/>
        <end position="304"/>
    </location>
</feature>
<dbReference type="EMBL" id="HG793133">
    <property type="protein sequence ID" value="CDK30753.1"/>
    <property type="molecule type" value="Genomic_DNA"/>
</dbReference>
<gene>
    <name evidence="2" type="ORF">BABL1_gene_262</name>
</gene>
<evidence type="ECO:0000313" key="2">
    <source>
        <dbReference type="EMBL" id="CDK30753.1"/>
    </source>
</evidence>
<dbReference type="PANTHER" id="PTHR46656:SF3">
    <property type="entry name" value="PUTATIVE-RELATED"/>
    <property type="match status" value="1"/>
</dbReference>
<accession>V6DIJ9</accession>
<proteinExistence type="predicted"/>
<dbReference type="eggNOG" id="COG0438">
    <property type="taxonomic scope" value="Bacteria"/>
</dbReference>
<dbReference type="RefSeq" id="WP_023792386.1">
    <property type="nucleotide sequence ID" value="NC_023003.1"/>
</dbReference>
<dbReference type="SUPFAM" id="SSF53756">
    <property type="entry name" value="UDP-Glycosyltransferase/glycogen phosphorylase"/>
    <property type="match status" value="1"/>
</dbReference>
<protein>
    <submittedName>
        <fullName evidence="2">Glycosyltransferase</fullName>
    </submittedName>
</protein>
<evidence type="ECO:0000313" key="3">
    <source>
        <dbReference type="Proteomes" id="UP000018769"/>
    </source>
</evidence>
<dbReference type="Gene3D" id="3.40.50.2000">
    <property type="entry name" value="Glycogen Phosphorylase B"/>
    <property type="match status" value="1"/>
</dbReference>
<evidence type="ECO:0000259" key="1">
    <source>
        <dbReference type="Pfam" id="PF00534"/>
    </source>
</evidence>
<name>V6DIJ9_9BACT</name>
<organism evidence="2 3">
    <name type="scientific">Candidatus Babela massiliensis</name>
    <dbReference type="NCBI Taxonomy" id="673862"/>
    <lineage>
        <taxon>Bacteria</taxon>
        <taxon>Candidatus Babelota</taxon>
        <taxon>Candidatus Babeliae</taxon>
        <taxon>Candidatus Babeliales</taxon>
        <taxon>Candidatus Babeliaceae</taxon>
        <taxon>Candidatus Babela</taxon>
    </lineage>
</organism>
<keyword evidence="2" id="KW-0808">Transferase</keyword>
<reference evidence="2 3" key="1">
    <citation type="journal article" date="2015" name="Biol. Direct">
        <title>Babela massiliensis, a representative of a widespread bacterial phylum with unusual adaptations to parasitism in amoebae.</title>
        <authorList>
            <person name="Pagnier I."/>
            <person name="Yutin N."/>
            <person name="Croce O."/>
            <person name="Makarova K.S."/>
            <person name="Wolf Y.I."/>
            <person name="Benamar S."/>
            <person name="Raoult D."/>
            <person name="Koonin E.V."/>
            <person name="La Scola B."/>
        </authorList>
    </citation>
    <scope>NUCLEOTIDE SEQUENCE [LARGE SCALE GENOMIC DNA]</scope>
    <source>
        <strain evidence="3">BABL1</strain>
    </source>
</reference>
<dbReference type="GO" id="GO:0016740">
    <property type="term" value="F:transferase activity"/>
    <property type="evidence" value="ECO:0007669"/>
    <property type="project" value="UniProtKB-KW"/>
</dbReference>
<dbReference type="STRING" id="673862.BABL1_gene_262"/>
<dbReference type="HOGENOM" id="CLU_638870_0_0_7"/>
<dbReference type="PANTHER" id="PTHR46656">
    <property type="entry name" value="PUTATIVE-RELATED"/>
    <property type="match status" value="1"/>
</dbReference>
<dbReference type="OrthoDB" id="9790710at2"/>
<dbReference type="InterPro" id="IPR001296">
    <property type="entry name" value="Glyco_trans_1"/>
</dbReference>